<dbReference type="OrthoDB" id="7066848at2"/>
<feature type="chain" id="PRO_5016755609" description="Lipoprotein" evidence="1">
    <location>
        <begin position="19"/>
        <end position="78"/>
    </location>
</feature>
<feature type="signal peptide" evidence="1">
    <location>
        <begin position="1"/>
        <end position="18"/>
    </location>
</feature>
<protein>
    <recommendedName>
        <fullName evidence="4">Lipoprotein</fullName>
    </recommendedName>
</protein>
<sequence>MKKIHWLFPLMVFLTACSMVNSNQKLYEVRMMSGDSLYAKSKPTLEEDGYYRFNDVNKQRYIINKDLVLFIEPTTFKK</sequence>
<gene>
    <name evidence="2" type="ORF">NCTC13337_01920</name>
</gene>
<evidence type="ECO:0000313" key="2">
    <source>
        <dbReference type="EMBL" id="SUO96570.1"/>
    </source>
</evidence>
<keyword evidence="3" id="KW-1185">Reference proteome</keyword>
<proteinExistence type="predicted"/>
<name>A0A380MVF7_9GAMM</name>
<reference evidence="2 3" key="1">
    <citation type="submission" date="2018-06" db="EMBL/GenBank/DDBJ databases">
        <authorList>
            <consortium name="Pathogen Informatics"/>
            <person name="Doyle S."/>
        </authorList>
    </citation>
    <scope>NUCLEOTIDE SEQUENCE [LARGE SCALE GENOMIC DNA]</scope>
    <source>
        <strain evidence="2 3">NCTC13337</strain>
    </source>
</reference>
<accession>A0A380MVF7</accession>
<dbReference type="EMBL" id="UHIC01000001">
    <property type="protein sequence ID" value="SUO96570.1"/>
    <property type="molecule type" value="Genomic_DNA"/>
</dbReference>
<dbReference type="PROSITE" id="PS51257">
    <property type="entry name" value="PROKAR_LIPOPROTEIN"/>
    <property type="match status" value="1"/>
</dbReference>
<keyword evidence="1" id="KW-0732">Signal</keyword>
<evidence type="ECO:0000256" key="1">
    <source>
        <dbReference type="SAM" id="SignalP"/>
    </source>
</evidence>
<evidence type="ECO:0008006" key="4">
    <source>
        <dbReference type="Google" id="ProtNLM"/>
    </source>
</evidence>
<dbReference type="AlphaFoldDB" id="A0A380MVF7"/>
<dbReference type="RefSeq" id="WP_072575868.1">
    <property type="nucleotide sequence ID" value="NZ_LWHB01000031.1"/>
</dbReference>
<dbReference type="Proteomes" id="UP000254601">
    <property type="component" value="Unassembled WGS sequence"/>
</dbReference>
<evidence type="ECO:0000313" key="3">
    <source>
        <dbReference type="Proteomes" id="UP000254601"/>
    </source>
</evidence>
<organism evidence="2 3">
    <name type="scientific">Suttonella ornithocola</name>
    <dbReference type="NCBI Taxonomy" id="279832"/>
    <lineage>
        <taxon>Bacteria</taxon>
        <taxon>Pseudomonadati</taxon>
        <taxon>Pseudomonadota</taxon>
        <taxon>Gammaproteobacteria</taxon>
        <taxon>Cardiobacteriales</taxon>
        <taxon>Cardiobacteriaceae</taxon>
        <taxon>Suttonella</taxon>
    </lineage>
</organism>